<feature type="signal peptide" evidence="2">
    <location>
        <begin position="1"/>
        <end position="25"/>
    </location>
</feature>
<organism evidence="4 5">
    <name type="scientific">Parafannyhessea umbonata</name>
    <dbReference type="NCBI Taxonomy" id="604330"/>
    <lineage>
        <taxon>Bacteria</taxon>
        <taxon>Bacillati</taxon>
        <taxon>Actinomycetota</taxon>
        <taxon>Coriobacteriia</taxon>
        <taxon>Coriobacteriales</taxon>
        <taxon>Atopobiaceae</taxon>
        <taxon>Parafannyhessea</taxon>
    </lineage>
</organism>
<dbReference type="Proteomes" id="UP000198528">
    <property type="component" value="Unassembled WGS sequence"/>
</dbReference>
<feature type="chain" id="PRO_5039496499" evidence="2">
    <location>
        <begin position="26"/>
        <end position="247"/>
    </location>
</feature>
<feature type="region of interest" description="Disordered" evidence="1">
    <location>
        <begin position="207"/>
        <end position="247"/>
    </location>
</feature>
<gene>
    <name evidence="4" type="ORF">SAMN04487824_1313</name>
</gene>
<dbReference type="Pfam" id="PF08666">
    <property type="entry name" value="SAF"/>
    <property type="match status" value="1"/>
</dbReference>
<evidence type="ECO:0000313" key="4">
    <source>
        <dbReference type="EMBL" id="SDC64212.1"/>
    </source>
</evidence>
<sequence>MSLRFRLVFASACAVLVLLAFTAYGNHVRAQAEQVRNAAIARYGGEVVSLVVSNSALEPGQVVGEKDVSVRDWVADLAPQGALTSLDDVVGREVTVPVSKNAPVTKLAFRDSSELADIPSGHVAMSVPVNDKLGVTKGVPQGTRLIAYEVTDEGSKPLSEDVTVLSAPSSSSSMGVTAQISLAVPADDVSSLLDASGRGDLRLVMPADDVNRPEEVAVAPEPKADKTEEGSGDVAEGSPRSLADESR</sequence>
<evidence type="ECO:0000313" key="5">
    <source>
        <dbReference type="Proteomes" id="UP000198528"/>
    </source>
</evidence>
<feature type="domain" description="SAF" evidence="3">
    <location>
        <begin position="48"/>
        <end position="110"/>
    </location>
</feature>
<dbReference type="EMBL" id="FMZL01000031">
    <property type="protein sequence ID" value="SDC64212.1"/>
    <property type="molecule type" value="Genomic_DNA"/>
</dbReference>
<dbReference type="SMART" id="SM00858">
    <property type="entry name" value="SAF"/>
    <property type="match status" value="1"/>
</dbReference>
<dbReference type="InterPro" id="IPR013974">
    <property type="entry name" value="SAF"/>
</dbReference>
<keyword evidence="2" id="KW-0732">Signal</keyword>
<dbReference type="AlphaFoldDB" id="A0A1G6N8M9"/>
<dbReference type="RefSeq" id="WP_090847753.1">
    <property type="nucleotide sequence ID" value="NZ_FMZL01000031.1"/>
</dbReference>
<evidence type="ECO:0000259" key="3">
    <source>
        <dbReference type="SMART" id="SM00858"/>
    </source>
</evidence>
<proteinExistence type="predicted"/>
<reference evidence="5" key="1">
    <citation type="submission" date="2016-10" db="EMBL/GenBank/DDBJ databases">
        <authorList>
            <person name="Varghese N."/>
            <person name="Submissions S."/>
        </authorList>
    </citation>
    <scope>NUCLEOTIDE SEQUENCE [LARGE SCALE GENOMIC DNA]</scope>
    <source>
        <strain evidence="5">DSM 22619</strain>
    </source>
</reference>
<dbReference type="Gene3D" id="3.90.1210.10">
    <property type="entry name" value="Antifreeze-like/N-acetylneuraminic acid synthase C-terminal domain"/>
    <property type="match status" value="1"/>
</dbReference>
<evidence type="ECO:0000256" key="2">
    <source>
        <dbReference type="SAM" id="SignalP"/>
    </source>
</evidence>
<dbReference type="CDD" id="cd11614">
    <property type="entry name" value="SAF_CpaB_FlgA_like"/>
    <property type="match status" value="1"/>
</dbReference>
<keyword evidence="5" id="KW-1185">Reference proteome</keyword>
<accession>A0A1G6N8M9</accession>
<dbReference type="STRING" id="604330.SAMN04489857_0364"/>
<evidence type="ECO:0000256" key="1">
    <source>
        <dbReference type="SAM" id="MobiDB-lite"/>
    </source>
</evidence>
<name>A0A1G6N8M9_9ACTN</name>
<protein>
    <submittedName>
        <fullName evidence="4">Pilus assembly protein CpaB</fullName>
    </submittedName>
</protein>